<evidence type="ECO:0000313" key="1">
    <source>
        <dbReference type="EMBL" id="MCE2596426.1"/>
    </source>
</evidence>
<proteinExistence type="predicted"/>
<keyword evidence="2" id="KW-1185">Reference proteome</keyword>
<protein>
    <submittedName>
        <fullName evidence="1">Uncharacterized protein</fullName>
    </submittedName>
</protein>
<organism evidence="1 2">
    <name type="scientific">Motilimonas cestriensis</name>
    <dbReference type="NCBI Taxonomy" id="2742685"/>
    <lineage>
        <taxon>Bacteria</taxon>
        <taxon>Pseudomonadati</taxon>
        <taxon>Pseudomonadota</taxon>
        <taxon>Gammaproteobacteria</taxon>
        <taxon>Alteromonadales</taxon>
        <taxon>Alteromonadales genera incertae sedis</taxon>
        <taxon>Motilimonas</taxon>
    </lineage>
</organism>
<gene>
    <name evidence="1" type="ORF">K6Y31_16645</name>
</gene>
<evidence type="ECO:0000313" key="2">
    <source>
        <dbReference type="Proteomes" id="UP001201273"/>
    </source>
</evidence>
<dbReference type="EMBL" id="JAIMJA010000019">
    <property type="protein sequence ID" value="MCE2596426.1"/>
    <property type="molecule type" value="Genomic_DNA"/>
</dbReference>
<name>A0ABS8WFJ5_9GAMM</name>
<dbReference type="Proteomes" id="UP001201273">
    <property type="component" value="Unassembled WGS sequence"/>
</dbReference>
<accession>A0ABS8WFJ5</accession>
<reference evidence="1 2" key="1">
    <citation type="journal article" date="2022" name="Environ. Microbiol. Rep.">
        <title>Eco-phylogenetic analyses reveal divergent evolution of vitamin B12 metabolism in the marine bacterial family 'Psychromonadaceae'.</title>
        <authorList>
            <person name="Jin X."/>
            <person name="Yang Y."/>
            <person name="Cao H."/>
            <person name="Gao B."/>
            <person name="Zhao Z."/>
        </authorList>
    </citation>
    <scope>NUCLEOTIDE SEQUENCE [LARGE SCALE GENOMIC DNA]</scope>
    <source>
        <strain evidence="1 2">MKS20</strain>
    </source>
</reference>
<dbReference type="RefSeq" id="WP_233054067.1">
    <property type="nucleotide sequence ID" value="NZ_JAIMJA010000019.1"/>
</dbReference>
<sequence>MPSFQFFKRYDSGSLTYLDVDSATFADEKTQLLEQGFEVANNYYIQAATAEEALTLAAQPQLEALDSYGALTQSMIGVYELAKEQIKKVRS</sequence>
<comment type="caution">
    <text evidence="1">The sequence shown here is derived from an EMBL/GenBank/DDBJ whole genome shotgun (WGS) entry which is preliminary data.</text>
</comment>